<comment type="caution">
    <text evidence="1">The sequence shown here is derived from an EMBL/GenBank/DDBJ whole genome shotgun (WGS) entry which is preliminary data.</text>
</comment>
<sequence>MNQAFIGFLQTSVKCRVSYFTLSLRDFWRRGVGHLTSVVRMGPHHWPCWLLGSLYVMVNEGRIRGRREKCWAIGSPSASSRNPGDFSVGSVDEVDRGLQFLATHFHLVQEKENKKKISKLN</sequence>
<proteinExistence type="predicted"/>
<keyword evidence="2" id="KW-1185">Reference proteome</keyword>
<accession>A0AAV4UZ73</accession>
<evidence type="ECO:0000313" key="1">
    <source>
        <dbReference type="EMBL" id="GIY63246.1"/>
    </source>
</evidence>
<protein>
    <submittedName>
        <fullName evidence="1">Uncharacterized protein</fullName>
    </submittedName>
</protein>
<name>A0AAV4UZ73_CAEEX</name>
<dbReference type="AlphaFoldDB" id="A0AAV4UZ73"/>
<organism evidence="1 2">
    <name type="scientific">Caerostris extrusa</name>
    <name type="common">Bark spider</name>
    <name type="synonym">Caerostris bankana</name>
    <dbReference type="NCBI Taxonomy" id="172846"/>
    <lineage>
        <taxon>Eukaryota</taxon>
        <taxon>Metazoa</taxon>
        <taxon>Ecdysozoa</taxon>
        <taxon>Arthropoda</taxon>
        <taxon>Chelicerata</taxon>
        <taxon>Arachnida</taxon>
        <taxon>Araneae</taxon>
        <taxon>Araneomorphae</taxon>
        <taxon>Entelegynae</taxon>
        <taxon>Araneoidea</taxon>
        <taxon>Araneidae</taxon>
        <taxon>Caerostris</taxon>
    </lineage>
</organism>
<dbReference type="EMBL" id="BPLR01013722">
    <property type="protein sequence ID" value="GIY63246.1"/>
    <property type="molecule type" value="Genomic_DNA"/>
</dbReference>
<dbReference type="Proteomes" id="UP001054945">
    <property type="component" value="Unassembled WGS sequence"/>
</dbReference>
<gene>
    <name evidence="1" type="ORF">CEXT_334811</name>
</gene>
<reference evidence="1 2" key="1">
    <citation type="submission" date="2021-06" db="EMBL/GenBank/DDBJ databases">
        <title>Caerostris extrusa draft genome.</title>
        <authorList>
            <person name="Kono N."/>
            <person name="Arakawa K."/>
        </authorList>
    </citation>
    <scope>NUCLEOTIDE SEQUENCE [LARGE SCALE GENOMIC DNA]</scope>
</reference>
<evidence type="ECO:0000313" key="2">
    <source>
        <dbReference type="Proteomes" id="UP001054945"/>
    </source>
</evidence>